<gene>
    <name evidence="1" type="ORF">SR1949_29680</name>
</gene>
<organism evidence="1 2">
    <name type="scientific">Sphaerospermopsis reniformis</name>
    <dbReference type="NCBI Taxonomy" id="531300"/>
    <lineage>
        <taxon>Bacteria</taxon>
        <taxon>Bacillati</taxon>
        <taxon>Cyanobacteriota</taxon>
        <taxon>Cyanophyceae</taxon>
        <taxon>Nostocales</taxon>
        <taxon>Aphanizomenonaceae</taxon>
        <taxon>Sphaerospermopsis</taxon>
    </lineage>
</organism>
<evidence type="ECO:0000313" key="1">
    <source>
        <dbReference type="EMBL" id="GCL37856.1"/>
    </source>
</evidence>
<dbReference type="EMBL" id="BJCE01000101">
    <property type="protein sequence ID" value="GCL37856.1"/>
    <property type="molecule type" value="Genomic_DNA"/>
</dbReference>
<protein>
    <submittedName>
        <fullName evidence="1">Uncharacterized protein</fullName>
    </submittedName>
</protein>
<comment type="caution">
    <text evidence="1">The sequence shown here is derived from an EMBL/GenBank/DDBJ whole genome shotgun (WGS) entry which is preliminary data.</text>
</comment>
<dbReference type="Proteomes" id="UP000300142">
    <property type="component" value="Unassembled WGS sequence"/>
</dbReference>
<evidence type="ECO:0000313" key="2">
    <source>
        <dbReference type="Proteomes" id="UP000300142"/>
    </source>
</evidence>
<dbReference type="RefSeq" id="WP_162501891.1">
    <property type="nucleotide sequence ID" value="NZ_BJCE01000101.1"/>
</dbReference>
<keyword evidence="2" id="KW-1185">Reference proteome</keyword>
<name>A0A480A233_9CYAN</name>
<accession>A0A480A233</accession>
<proteinExistence type="predicted"/>
<sequence>MDTATLKTRYKEEASLRKFVRDLCLELAKGIGIGLGTTALESLIQFGVHLIQGIPFP</sequence>
<dbReference type="AlphaFoldDB" id="A0A480A233"/>
<reference evidence="2" key="1">
    <citation type="submission" date="2019-02" db="EMBL/GenBank/DDBJ databases">
        <title>Draft genome sequence of Sphaerospermopsis reniformis NIES-1949.</title>
        <authorList>
            <person name="Yamaguchi H."/>
            <person name="Suzuki S."/>
            <person name="Kawachi M."/>
        </authorList>
    </citation>
    <scope>NUCLEOTIDE SEQUENCE [LARGE SCALE GENOMIC DNA]</scope>
    <source>
        <strain evidence="2">NIES-1949</strain>
    </source>
</reference>